<reference evidence="1" key="1">
    <citation type="submission" date="2020-08" db="EMBL/GenBank/DDBJ databases">
        <title>Multicomponent nature underlies the extraordinary mechanical properties of spider dragline silk.</title>
        <authorList>
            <person name="Kono N."/>
            <person name="Nakamura H."/>
            <person name="Mori M."/>
            <person name="Yoshida Y."/>
            <person name="Ohtoshi R."/>
            <person name="Malay A.D."/>
            <person name="Moran D.A.P."/>
            <person name="Tomita M."/>
            <person name="Numata K."/>
            <person name="Arakawa K."/>
        </authorList>
    </citation>
    <scope>NUCLEOTIDE SEQUENCE</scope>
</reference>
<dbReference type="EMBL" id="BMAW01086638">
    <property type="protein sequence ID" value="GFU48134.1"/>
    <property type="molecule type" value="Genomic_DNA"/>
</dbReference>
<organism evidence="1 2">
    <name type="scientific">Nephila pilipes</name>
    <name type="common">Giant wood spider</name>
    <name type="synonym">Nephila maculata</name>
    <dbReference type="NCBI Taxonomy" id="299642"/>
    <lineage>
        <taxon>Eukaryota</taxon>
        <taxon>Metazoa</taxon>
        <taxon>Ecdysozoa</taxon>
        <taxon>Arthropoda</taxon>
        <taxon>Chelicerata</taxon>
        <taxon>Arachnida</taxon>
        <taxon>Araneae</taxon>
        <taxon>Araneomorphae</taxon>
        <taxon>Entelegynae</taxon>
        <taxon>Araneoidea</taxon>
        <taxon>Nephilidae</taxon>
        <taxon>Nephila</taxon>
    </lineage>
</organism>
<keyword evidence="2" id="KW-1185">Reference proteome</keyword>
<proteinExistence type="predicted"/>
<name>A0A8X6QVR9_NEPPI</name>
<gene>
    <name evidence="1" type="ORF">NPIL_123691</name>
</gene>
<evidence type="ECO:0000313" key="1">
    <source>
        <dbReference type="EMBL" id="GFU48134.1"/>
    </source>
</evidence>
<accession>A0A8X6QVR9</accession>
<dbReference type="Proteomes" id="UP000887013">
    <property type="component" value="Unassembled WGS sequence"/>
</dbReference>
<feature type="non-terminal residue" evidence="1">
    <location>
        <position position="1"/>
    </location>
</feature>
<dbReference type="AlphaFoldDB" id="A0A8X6QVR9"/>
<comment type="caution">
    <text evidence="1">The sequence shown here is derived from an EMBL/GenBank/DDBJ whole genome shotgun (WGS) entry which is preliminary data.</text>
</comment>
<sequence length="90" mass="9815">KFSKICIVNYQGTKPATAHNCSQPRALTASSRLLLTPLPCLESGNFSLSLFLAPTSGRFVSKGRLVVFFSTGTFCLERSVAEWWASDVLS</sequence>
<protein>
    <submittedName>
        <fullName evidence="1">Uncharacterized protein</fullName>
    </submittedName>
</protein>
<evidence type="ECO:0000313" key="2">
    <source>
        <dbReference type="Proteomes" id="UP000887013"/>
    </source>
</evidence>